<organism evidence="13 14">
    <name type="scientific">Talaromyces stipitatus (strain ATCC 10500 / CBS 375.48 / QM 6759 / NRRL 1006)</name>
    <name type="common">Penicillium stipitatum</name>
    <dbReference type="NCBI Taxonomy" id="441959"/>
    <lineage>
        <taxon>Eukaryota</taxon>
        <taxon>Fungi</taxon>
        <taxon>Dikarya</taxon>
        <taxon>Ascomycota</taxon>
        <taxon>Pezizomycotina</taxon>
        <taxon>Eurotiomycetes</taxon>
        <taxon>Eurotiomycetidae</taxon>
        <taxon>Eurotiales</taxon>
        <taxon>Trichocomaceae</taxon>
        <taxon>Talaromyces</taxon>
        <taxon>Talaromyces sect. Talaromyces</taxon>
    </lineage>
</organism>
<keyword evidence="8 12" id="KW-0812">Transmembrane</keyword>
<dbReference type="AlphaFoldDB" id="B8LW24"/>
<keyword evidence="14" id="KW-1185">Reference proteome</keyword>
<dbReference type="GO" id="GO:0006506">
    <property type="term" value="P:GPI anchor biosynthetic process"/>
    <property type="evidence" value="ECO:0007669"/>
    <property type="project" value="UniProtKB-UniPathway"/>
</dbReference>
<dbReference type="GeneID" id="8105993"/>
<evidence type="ECO:0000256" key="9">
    <source>
        <dbReference type="ARBA" id="ARBA00022824"/>
    </source>
</evidence>
<evidence type="ECO:0000256" key="6">
    <source>
        <dbReference type="ARBA" id="ARBA00022676"/>
    </source>
</evidence>
<feature type="transmembrane region" description="Helical" evidence="12">
    <location>
        <begin position="248"/>
        <end position="275"/>
    </location>
</feature>
<dbReference type="FunCoup" id="B8LW24">
    <property type="interactions" value="286"/>
</dbReference>
<accession>B8LW24</accession>
<feature type="transmembrane region" description="Helical" evidence="12">
    <location>
        <begin position="32"/>
        <end position="54"/>
    </location>
</feature>
<dbReference type="GO" id="GO:0005789">
    <property type="term" value="C:endoplasmic reticulum membrane"/>
    <property type="evidence" value="ECO:0007669"/>
    <property type="project" value="UniProtKB-SubCell"/>
</dbReference>
<dbReference type="GO" id="GO:0000009">
    <property type="term" value="F:alpha-1,6-mannosyltransferase activity"/>
    <property type="evidence" value="ECO:0007669"/>
    <property type="project" value="InterPro"/>
</dbReference>
<dbReference type="GO" id="GO:0004376">
    <property type="term" value="F:GPI mannosyltransferase activity"/>
    <property type="evidence" value="ECO:0007669"/>
    <property type="project" value="InterPro"/>
</dbReference>
<comment type="similarity">
    <text evidence="3 12">Belongs to the PIGV family.</text>
</comment>
<dbReference type="GO" id="GO:0031501">
    <property type="term" value="C:mannosyltransferase complex"/>
    <property type="evidence" value="ECO:0007669"/>
    <property type="project" value="TreeGrafter"/>
</dbReference>
<evidence type="ECO:0000256" key="8">
    <source>
        <dbReference type="ARBA" id="ARBA00022692"/>
    </source>
</evidence>
<evidence type="ECO:0000256" key="1">
    <source>
        <dbReference type="ARBA" id="ARBA00004477"/>
    </source>
</evidence>
<dbReference type="OrthoDB" id="10252502at2759"/>
<evidence type="ECO:0000256" key="12">
    <source>
        <dbReference type="RuleBase" id="RU363112"/>
    </source>
</evidence>
<dbReference type="EMBL" id="EQ962652">
    <property type="protein sequence ID" value="EED24391.1"/>
    <property type="molecule type" value="Genomic_DNA"/>
</dbReference>
<evidence type="ECO:0000256" key="5">
    <source>
        <dbReference type="ARBA" id="ARBA00022502"/>
    </source>
</evidence>
<proteinExistence type="inferred from homology"/>
<feature type="transmembrane region" description="Helical" evidence="12">
    <location>
        <begin position="460"/>
        <end position="480"/>
    </location>
</feature>
<dbReference type="PhylomeDB" id="B8LW24"/>
<gene>
    <name evidence="13" type="ORF">TSTA_077510</name>
</gene>
<name>B8LW24_TALSN</name>
<evidence type="ECO:0000313" key="13">
    <source>
        <dbReference type="EMBL" id="EED24391.1"/>
    </source>
</evidence>
<evidence type="ECO:0000256" key="2">
    <source>
        <dbReference type="ARBA" id="ARBA00004687"/>
    </source>
</evidence>
<keyword evidence="5 12" id="KW-0337">GPI-anchor biosynthesis</keyword>
<comment type="pathway">
    <text evidence="2 12">Glycolipid biosynthesis; glycosylphosphatidylinositol-anchor biosynthesis.</text>
</comment>
<dbReference type="EC" id="2.4.1.-" evidence="12"/>
<evidence type="ECO:0000256" key="3">
    <source>
        <dbReference type="ARBA" id="ARBA00008698"/>
    </source>
</evidence>
<feature type="transmembrane region" description="Helical" evidence="12">
    <location>
        <begin position="109"/>
        <end position="131"/>
    </location>
</feature>
<dbReference type="Pfam" id="PF04188">
    <property type="entry name" value="Mannosyl_trans2"/>
    <property type="match status" value="1"/>
</dbReference>
<dbReference type="InterPro" id="IPR007315">
    <property type="entry name" value="PIG-V/Gpi18"/>
</dbReference>
<evidence type="ECO:0000313" key="14">
    <source>
        <dbReference type="Proteomes" id="UP000001745"/>
    </source>
</evidence>
<dbReference type="eggNOG" id="KOG2647">
    <property type="taxonomic scope" value="Eukaryota"/>
</dbReference>
<comment type="function">
    <text evidence="12">Mannosyltransferase involved in glycosylphosphatidylinositol-anchor biosynthesis.</text>
</comment>
<dbReference type="VEuPathDB" id="FungiDB:TSTA_077510"/>
<evidence type="ECO:0000256" key="7">
    <source>
        <dbReference type="ARBA" id="ARBA00022679"/>
    </source>
</evidence>
<comment type="subcellular location">
    <subcellularLocation>
        <location evidence="1 12">Endoplasmic reticulum membrane</location>
        <topology evidence="1 12">Multi-pass membrane protein</topology>
    </subcellularLocation>
</comment>
<reference evidence="14" key="1">
    <citation type="journal article" date="2015" name="Genome Announc.">
        <title>Genome sequence of the AIDS-associated pathogen Penicillium marneffei (ATCC18224) and its near taxonomic relative Talaromyces stipitatus (ATCC10500).</title>
        <authorList>
            <person name="Nierman W.C."/>
            <person name="Fedorova-Abrams N.D."/>
            <person name="Andrianopoulos A."/>
        </authorList>
    </citation>
    <scope>NUCLEOTIDE SEQUENCE [LARGE SCALE GENOMIC DNA]</scope>
    <source>
        <strain evidence="14">ATCC 10500 / CBS 375.48 / QM 6759 / NRRL 1006</strain>
    </source>
</reference>
<feature type="transmembrane region" description="Helical" evidence="12">
    <location>
        <begin position="192"/>
        <end position="212"/>
    </location>
</feature>
<dbReference type="UniPathway" id="UPA00196"/>
<keyword evidence="9 12" id="KW-0256">Endoplasmic reticulum</keyword>
<evidence type="ECO:0000256" key="11">
    <source>
        <dbReference type="ARBA" id="ARBA00023136"/>
    </source>
</evidence>
<keyword evidence="10 12" id="KW-1133">Transmembrane helix</keyword>
<dbReference type="Proteomes" id="UP000001745">
    <property type="component" value="Unassembled WGS sequence"/>
</dbReference>
<dbReference type="STRING" id="441959.B8LW24"/>
<dbReference type="PANTHER" id="PTHR12468">
    <property type="entry name" value="GPI MANNOSYLTRANSFERASE 2"/>
    <property type="match status" value="1"/>
</dbReference>
<dbReference type="HOGENOM" id="CLU_029048_0_0_1"/>
<keyword evidence="11 12" id="KW-0472">Membrane</keyword>
<dbReference type="OMA" id="CEWTLPS"/>
<evidence type="ECO:0000256" key="10">
    <source>
        <dbReference type="ARBA" id="ARBA00022989"/>
    </source>
</evidence>
<feature type="transmembrane region" description="Helical" evidence="12">
    <location>
        <begin position="360"/>
        <end position="383"/>
    </location>
</feature>
<protein>
    <recommendedName>
        <fullName evidence="4 12">GPI mannosyltransferase 2</fullName>
        <ecNumber evidence="12">2.4.1.-</ecNumber>
    </recommendedName>
</protein>
<keyword evidence="7 12" id="KW-0808">Transferase</keyword>
<sequence length="483" mass="52952">MSADNKPIDSTRQAIVPDHGDPYYLRNPVRSLLVLFLAWKAILFPIIANCPGLGYDTSTNLLASAVAPSLPTWFSVQASSSGIWNFVRWDAIYFVRVAERGYLYEQEWAWGYGYTRLLSFLSSGISFNSMMPFNLTNFTSSKIAFATPNGVSIAAIAISGIALSHLTHFCSVLVLHTLTELLFGYETRSQKLFCLVSAALHVISPAGAFLSAPYTESPFSFLNFTGFYLYSSALLAEKAGNRGRRDILVLLAGILFAAATTIRGNGIISGCLFAYDAVQGVLQFLHHGLSIDLIRRSGIVVLGGIIVALGSIIPQYIAYTEYCGATSRPWCARFLPSIYGWVQVHYWNNGFLRYWTVSNLPLFILAAPVLVAMLYSSFVALSGRLGPSHTDHTPISKMNTSQSAVLRLAIAQGILALMTLTSFHIQIINRIASGYPVWYWYLATSACGSSKPLNNRLFRAAVQGMTMYALIQAVLFGSFLPPA</sequence>
<dbReference type="InParanoid" id="B8LW24"/>
<feature type="transmembrane region" description="Helical" evidence="12">
    <location>
        <begin position="218"/>
        <end position="236"/>
    </location>
</feature>
<feature type="transmembrane region" description="Helical" evidence="12">
    <location>
        <begin position="299"/>
        <end position="318"/>
    </location>
</feature>
<evidence type="ECO:0000256" key="4">
    <source>
        <dbReference type="ARBA" id="ARBA00013795"/>
    </source>
</evidence>
<dbReference type="PANTHER" id="PTHR12468:SF2">
    <property type="entry name" value="GPI MANNOSYLTRANSFERASE 2"/>
    <property type="match status" value="1"/>
</dbReference>
<dbReference type="RefSeq" id="XP_002341778.1">
    <property type="nucleotide sequence ID" value="XM_002341737.1"/>
</dbReference>
<keyword evidence="6 12" id="KW-0328">Glycosyltransferase</keyword>
<feature type="transmembrane region" description="Helical" evidence="12">
    <location>
        <begin position="404"/>
        <end position="425"/>
    </location>
</feature>